<proteinExistence type="predicted"/>
<dbReference type="Proteomes" id="UP000183417">
    <property type="component" value="Unassembled WGS sequence"/>
</dbReference>
<evidence type="ECO:0000256" key="1">
    <source>
        <dbReference type="SAM" id="Phobius"/>
    </source>
</evidence>
<feature type="transmembrane region" description="Helical" evidence="1">
    <location>
        <begin position="132"/>
        <end position="151"/>
    </location>
</feature>
<accession>A0A1H3UJ60</accession>
<feature type="transmembrane region" description="Helical" evidence="1">
    <location>
        <begin position="58"/>
        <end position="75"/>
    </location>
</feature>
<evidence type="ECO:0000313" key="2">
    <source>
        <dbReference type="EMBL" id="SDZ62061.1"/>
    </source>
</evidence>
<sequence>MFFWKIKELKNALIRRELSEGQVFGYVLIFVLLNAVAVEVTRYSSPEYVGVWDYINSFFGISIVLWGAIFSYRANGGASGVDFAARFLSISLVVLIRHMFFIFPIALIFYVYIFYSSQKGVNTEQVIIKEEVGVGVVLFVIWYINIYQSVIKNIREVARA</sequence>
<dbReference type="AlphaFoldDB" id="A0A1H3UJ60"/>
<keyword evidence="1" id="KW-1133">Transmembrane helix</keyword>
<dbReference type="EMBL" id="FNPE01000046">
    <property type="protein sequence ID" value="SDZ62061.1"/>
    <property type="molecule type" value="Genomic_DNA"/>
</dbReference>
<dbReference type="RefSeq" id="WP_143044718.1">
    <property type="nucleotide sequence ID" value="NZ_CP141274.1"/>
</dbReference>
<keyword evidence="1" id="KW-0812">Transmembrane</keyword>
<protein>
    <submittedName>
        <fullName evidence="2">Uncharacterized protein</fullName>
    </submittedName>
</protein>
<organism evidence="2 3">
    <name type="scientific">Delftia lacustris</name>
    <dbReference type="NCBI Taxonomy" id="558537"/>
    <lineage>
        <taxon>Bacteria</taxon>
        <taxon>Pseudomonadati</taxon>
        <taxon>Pseudomonadota</taxon>
        <taxon>Betaproteobacteria</taxon>
        <taxon>Burkholderiales</taxon>
        <taxon>Comamonadaceae</taxon>
        <taxon>Delftia</taxon>
    </lineage>
</organism>
<gene>
    <name evidence="2" type="ORF">SAMN05421547_14615</name>
</gene>
<feature type="transmembrane region" description="Helical" evidence="1">
    <location>
        <begin position="87"/>
        <end position="112"/>
    </location>
</feature>
<evidence type="ECO:0000313" key="3">
    <source>
        <dbReference type="Proteomes" id="UP000183417"/>
    </source>
</evidence>
<feature type="transmembrane region" description="Helical" evidence="1">
    <location>
        <begin position="21"/>
        <end position="38"/>
    </location>
</feature>
<name>A0A1H3UJ60_9BURK</name>
<keyword evidence="1" id="KW-0472">Membrane</keyword>
<dbReference type="GeneID" id="94694795"/>
<reference evidence="2 3" key="1">
    <citation type="submission" date="2016-10" db="EMBL/GenBank/DDBJ databases">
        <authorList>
            <person name="de Groot N.N."/>
        </authorList>
    </citation>
    <scope>NUCLEOTIDE SEQUENCE [LARGE SCALE GENOMIC DNA]</scope>
    <source>
        <strain evidence="2 3">LMG 24775</strain>
    </source>
</reference>